<accession>A0A2G3PI01</accession>
<dbReference type="InterPro" id="IPR003399">
    <property type="entry name" value="Mce/MlaD"/>
</dbReference>
<dbReference type="Proteomes" id="UP000225108">
    <property type="component" value="Unassembled WGS sequence"/>
</dbReference>
<dbReference type="PANTHER" id="PTHR33371:SF15">
    <property type="entry name" value="LIPOPROTEIN LPRN"/>
    <property type="match status" value="1"/>
</dbReference>
<dbReference type="GO" id="GO:0005576">
    <property type="term" value="C:extracellular region"/>
    <property type="evidence" value="ECO:0007669"/>
    <property type="project" value="TreeGrafter"/>
</dbReference>
<protein>
    <submittedName>
        <fullName evidence="4">Mammalian cell entry protein</fullName>
    </submittedName>
</protein>
<proteinExistence type="predicted"/>
<comment type="caution">
    <text evidence="4">The sequence shown here is derived from an EMBL/GenBank/DDBJ whole genome shotgun (WGS) entry which is preliminary data.</text>
</comment>
<dbReference type="InterPro" id="IPR005693">
    <property type="entry name" value="Mce"/>
</dbReference>
<evidence type="ECO:0000259" key="2">
    <source>
        <dbReference type="Pfam" id="PF02470"/>
    </source>
</evidence>
<dbReference type="RefSeq" id="WP_099383823.1">
    <property type="nucleotide sequence ID" value="NZ_PEBD01000010.1"/>
</dbReference>
<dbReference type="NCBIfam" id="TIGR00996">
    <property type="entry name" value="Mtu_fam_mce"/>
    <property type="match status" value="1"/>
</dbReference>
<evidence type="ECO:0000259" key="3">
    <source>
        <dbReference type="Pfam" id="PF11887"/>
    </source>
</evidence>
<dbReference type="PANTHER" id="PTHR33371">
    <property type="entry name" value="INTERMEMBRANE PHOSPHOLIPID TRANSPORT SYSTEM BINDING PROTEIN MLAD-RELATED"/>
    <property type="match status" value="1"/>
</dbReference>
<dbReference type="InterPro" id="IPR052336">
    <property type="entry name" value="MlaD_Phospholipid_Transporter"/>
</dbReference>
<dbReference type="Pfam" id="PF02470">
    <property type="entry name" value="MlaD"/>
    <property type="match status" value="1"/>
</dbReference>
<evidence type="ECO:0000313" key="4">
    <source>
        <dbReference type="EMBL" id="PHV65435.1"/>
    </source>
</evidence>
<gene>
    <name evidence="4" type="ORF">CSW57_16830</name>
</gene>
<sequence>MRSPLRRNVVGRQRLVQVGAAALAGAALIAVSGCGTQGLQSVPLPGGASLGDSPRTYKLQFLDVLDLVPQSTVKFNGIEVGRVDSIKVSPDQWTAEVKIEVQNNVDLSDASTAEIQQTNLLGEKYVALEDPQENADLPRQNPAETIGCPAVGAPDCRTRTATDIEQVLGALSLLLNGGGISQIKPIVDELNTALDGRETQVKGLLNETATLISGLEEQKNNIVTALDGLDKLSNRARAQTDQINRVLDELPKGVAVLEEQRPQLVAMLEQVDRLGVVGVQVLGTAREEIITDLKALRPTLQALAGAAPDLITASPLLFTYPFPDALLPGIKGDSTNLFANLDLRLLNQLEALGVGQGEPVYSPPRTGPQPIIDPANPYYNGNGPRLGWPTITLLPLPNARPGPNTPPSGGQYALMPEERGQQSFLQGPMNMLANANVGAGS</sequence>
<dbReference type="EMBL" id="PEBD01000010">
    <property type="protein sequence ID" value="PHV65435.1"/>
    <property type="molecule type" value="Genomic_DNA"/>
</dbReference>
<keyword evidence="1" id="KW-0175">Coiled coil</keyword>
<feature type="domain" description="Mammalian cell entry C-terminal" evidence="3">
    <location>
        <begin position="157"/>
        <end position="311"/>
    </location>
</feature>
<organism evidence="4 5">
    <name type="scientific">Williamsia marianensis</name>
    <dbReference type="NCBI Taxonomy" id="85044"/>
    <lineage>
        <taxon>Bacteria</taxon>
        <taxon>Bacillati</taxon>
        <taxon>Actinomycetota</taxon>
        <taxon>Actinomycetes</taxon>
        <taxon>Mycobacteriales</taxon>
        <taxon>Nocardiaceae</taxon>
        <taxon>Williamsia</taxon>
    </lineage>
</organism>
<dbReference type="PROSITE" id="PS51257">
    <property type="entry name" value="PROKAR_LIPOPROTEIN"/>
    <property type="match status" value="1"/>
</dbReference>
<feature type="coiled-coil region" evidence="1">
    <location>
        <begin position="215"/>
        <end position="249"/>
    </location>
</feature>
<dbReference type="Pfam" id="PF11887">
    <property type="entry name" value="Mce4_CUP1"/>
    <property type="match status" value="1"/>
</dbReference>
<reference evidence="4 5" key="1">
    <citation type="submission" date="2017-10" db="EMBL/GenBank/DDBJ databases">
        <title>The draft genome sequence of Williamsia sp. BULT 1.1 isolated from the semi-arid grassland soils from South Africa.</title>
        <authorList>
            <person name="Kabwe M.H."/>
            <person name="Govender N."/>
            <person name="Mutseka Lunga P."/>
            <person name="Vikram S."/>
            <person name="Makhalanyane T.P."/>
        </authorList>
    </citation>
    <scope>NUCLEOTIDE SEQUENCE [LARGE SCALE GENOMIC DNA]</scope>
    <source>
        <strain evidence="4 5">BULT 1.1</strain>
    </source>
</reference>
<evidence type="ECO:0000313" key="5">
    <source>
        <dbReference type="Proteomes" id="UP000225108"/>
    </source>
</evidence>
<evidence type="ECO:0000256" key="1">
    <source>
        <dbReference type="SAM" id="Coils"/>
    </source>
</evidence>
<dbReference type="InterPro" id="IPR024516">
    <property type="entry name" value="Mce_C"/>
</dbReference>
<name>A0A2G3PI01_WILMA</name>
<dbReference type="AlphaFoldDB" id="A0A2G3PI01"/>
<feature type="domain" description="Mce/MlaD" evidence="2">
    <location>
        <begin position="54"/>
        <end position="130"/>
    </location>
</feature>